<dbReference type="EMBL" id="JACBZN010000001">
    <property type="protein sequence ID" value="NYI37297.1"/>
    <property type="molecule type" value="Genomic_DNA"/>
</dbReference>
<dbReference type="InterPro" id="IPR013320">
    <property type="entry name" value="ConA-like_dom_sf"/>
</dbReference>
<dbReference type="Gene3D" id="2.60.120.200">
    <property type="match status" value="1"/>
</dbReference>
<dbReference type="EMBL" id="JACWMT010000001">
    <property type="protein sequence ID" value="MBD1268797.1"/>
    <property type="molecule type" value="Genomic_DNA"/>
</dbReference>
<dbReference type="CDD" id="cd00413">
    <property type="entry name" value="Glyco_hydrolase_16"/>
    <property type="match status" value="1"/>
</dbReference>
<accession>A0A8I0FVR2</accession>
<dbReference type="AlphaFoldDB" id="A0A8I0FVR2"/>
<evidence type="ECO:0000313" key="4">
    <source>
        <dbReference type="EMBL" id="NYI37297.1"/>
    </source>
</evidence>
<keyword evidence="3" id="KW-0378">Hydrolase</keyword>
<keyword evidence="5" id="KW-1185">Reference proteome</keyword>
<reference evidence="3" key="2">
    <citation type="submission" date="2020-09" db="EMBL/GenBank/DDBJ databases">
        <title>Novel species in genus Aeromicrobium.</title>
        <authorList>
            <person name="Zhang G."/>
        </authorList>
    </citation>
    <scope>NUCLEOTIDE SEQUENCE</scope>
    <source>
        <strain evidence="3">SSW1-57</strain>
    </source>
</reference>
<feature type="domain" description="GH16" evidence="2">
    <location>
        <begin position="1"/>
        <end position="252"/>
    </location>
</feature>
<gene>
    <name evidence="4" type="ORF">BJ975_000672</name>
    <name evidence="3" type="ORF">IDH50_00975</name>
</gene>
<evidence type="ECO:0000259" key="2">
    <source>
        <dbReference type="PROSITE" id="PS51762"/>
    </source>
</evidence>
<dbReference type="InterPro" id="IPR000757">
    <property type="entry name" value="Beta-glucanase-like"/>
</dbReference>
<dbReference type="GO" id="GO:0004553">
    <property type="term" value="F:hydrolase activity, hydrolyzing O-glycosyl compounds"/>
    <property type="evidence" value="ECO:0007669"/>
    <property type="project" value="InterPro"/>
</dbReference>
<evidence type="ECO:0000256" key="1">
    <source>
        <dbReference type="SAM" id="MobiDB-lite"/>
    </source>
</evidence>
<feature type="region of interest" description="Disordered" evidence="1">
    <location>
        <begin position="70"/>
        <end position="89"/>
    </location>
</feature>
<feature type="compositionally biased region" description="Polar residues" evidence="1">
    <location>
        <begin position="70"/>
        <end position="85"/>
    </location>
</feature>
<dbReference type="Pfam" id="PF00722">
    <property type="entry name" value="Glyco_hydro_16"/>
    <property type="match status" value="1"/>
</dbReference>
<protein>
    <submittedName>
        <fullName evidence="3">Glycoside hydrolase family 16 protein</fullName>
    </submittedName>
</protein>
<proteinExistence type="predicted"/>
<evidence type="ECO:0000313" key="6">
    <source>
        <dbReference type="Proteomes" id="UP000659061"/>
    </source>
</evidence>
<comment type="caution">
    <text evidence="3">The sequence shown here is derived from an EMBL/GenBank/DDBJ whole genome shotgun (WGS) entry which is preliminary data.</text>
</comment>
<dbReference type="GO" id="GO:0005975">
    <property type="term" value="P:carbohydrate metabolic process"/>
    <property type="evidence" value="ECO:0007669"/>
    <property type="project" value="InterPro"/>
</dbReference>
<dbReference type="RefSeq" id="WP_179423663.1">
    <property type="nucleotide sequence ID" value="NZ_BAAAMP010000002.1"/>
</dbReference>
<dbReference type="SUPFAM" id="SSF49899">
    <property type="entry name" value="Concanavalin A-like lectins/glucanases"/>
    <property type="match status" value="1"/>
</dbReference>
<reference evidence="4 5" key="1">
    <citation type="submission" date="2020-07" db="EMBL/GenBank/DDBJ databases">
        <title>Sequencing the genomes of 1000 actinobacteria strains.</title>
        <authorList>
            <person name="Klenk H.-P."/>
        </authorList>
    </citation>
    <scope>NUCLEOTIDE SEQUENCE [LARGE SCALE GENOMIC DNA]</scope>
    <source>
        <strain evidence="4 5">DSM 19087</strain>
    </source>
</reference>
<dbReference type="Proteomes" id="UP000659061">
    <property type="component" value="Unassembled WGS sequence"/>
</dbReference>
<name>A0A8I0FVR2_9ACTN</name>
<evidence type="ECO:0000313" key="3">
    <source>
        <dbReference type="EMBL" id="MBD1268797.1"/>
    </source>
</evidence>
<organism evidence="3 6">
    <name type="scientific">Aeromicrobium tamlense</name>
    <dbReference type="NCBI Taxonomy" id="375541"/>
    <lineage>
        <taxon>Bacteria</taxon>
        <taxon>Bacillati</taxon>
        <taxon>Actinomycetota</taxon>
        <taxon>Actinomycetes</taxon>
        <taxon>Propionibacteriales</taxon>
        <taxon>Nocardioidaceae</taxon>
        <taxon>Aeromicrobium</taxon>
    </lineage>
</organism>
<sequence>MATRFDDHFDDSDLDRSVWLPHYLPAWSSLDATAADYSVADSCLTLRIGPGQGVWCEDDHEPPLRVSGVQSGNHSGPVGSTQGQQPFRPGLRVREKQSEHWGWTPRLTGLEITARMDLSPRSMASCWLVGREVDPRECAEICVFEVFGDTIVAGESAEVGAGLHAFRDPVAPEDFATSRVPIDVSRFHTYGLEWTPDEVSFSVDGRLLRTCPTPPRYPMQVMLAVFDFPERGGPDEAAHVPNLVVDRIRETP</sequence>
<evidence type="ECO:0000313" key="5">
    <source>
        <dbReference type="Proteomes" id="UP000587211"/>
    </source>
</evidence>
<dbReference type="PROSITE" id="PS51762">
    <property type="entry name" value="GH16_2"/>
    <property type="match status" value="1"/>
</dbReference>
<dbReference type="Proteomes" id="UP000587211">
    <property type="component" value="Unassembled WGS sequence"/>
</dbReference>